<dbReference type="GO" id="GO:1902936">
    <property type="term" value="F:phosphatidylinositol bisphosphate binding"/>
    <property type="evidence" value="ECO:0007669"/>
    <property type="project" value="TreeGrafter"/>
</dbReference>
<name>A0A0L7KQ88_OPEBR</name>
<dbReference type="Gene3D" id="1.10.8.20">
    <property type="entry name" value="N-terminal domain of phosphatidylinositol transfer protein sec14p"/>
    <property type="match status" value="1"/>
</dbReference>
<evidence type="ECO:0008006" key="3">
    <source>
        <dbReference type="Google" id="ProtNLM"/>
    </source>
</evidence>
<protein>
    <recommendedName>
        <fullName evidence="3">CRAL/TRIO N-terminal domain-containing protein</fullName>
    </recommendedName>
</protein>
<dbReference type="EMBL" id="JTDY01007407">
    <property type="protein sequence ID" value="KOB65226.1"/>
    <property type="molecule type" value="Genomic_DNA"/>
</dbReference>
<feature type="non-terminal residue" evidence="1">
    <location>
        <position position="146"/>
    </location>
</feature>
<accession>A0A0L7KQ88</accession>
<proteinExistence type="predicted"/>
<dbReference type="AlphaFoldDB" id="A0A0L7KQ88"/>
<dbReference type="STRING" id="104452.A0A0L7KQ88"/>
<dbReference type="GO" id="GO:0016020">
    <property type="term" value="C:membrane"/>
    <property type="evidence" value="ECO:0007669"/>
    <property type="project" value="TreeGrafter"/>
</dbReference>
<dbReference type="Proteomes" id="UP000037510">
    <property type="component" value="Unassembled WGS sequence"/>
</dbReference>
<reference evidence="1 2" key="1">
    <citation type="journal article" date="2015" name="Genome Biol. Evol.">
        <title>The genome of winter moth (Operophtera brumata) provides a genomic perspective on sexual dimorphism and phenology.</title>
        <authorList>
            <person name="Derks M.F."/>
            <person name="Smit S."/>
            <person name="Salis L."/>
            <person name="Schijlen E."/>
            <person name="Bossers A."/>
            <person name="Mateman C."/>
            <person name="Pijl A.S."/>
            <person name="de Ridder D."/>
            <person name="Groenen M.A."/>
            <person name="Visser M.E."/>
            <person name="Megens H.J."/>
        </authorList>
    </citation>
    <scope>NUCLEOTIDE SEQUENCE [LARGE SCALE GENOMIC DNA]</scope>
    <source>
        <strain evidence="1">WM2013NL</strain>
        <tissue evidence="1">Head and thorax</tissue>
    </source>
</reference>
<evidence type="ECO:0000313" key="1">
    <source>
        <dbReference type="EMBL" id="KOB65226.1"/>
    </source>
</evidence>
<sequence length="146" mass="16848">MVSTVSIRPLCPELERKAKLELNETPRKLEEGIQHLKEWIARQPHLRARTDDQWLAAFLRGCKHSLEKAKEKIDLYYSLKVIIPEMTSFNYADPKFTELAKLGIAVILPTRAKPTDPRVVLVRASQYDPSKFVPSDFCPIGWFVQQ</sequence>
<gene>
    <name evidence="1" type="ORF">OBRU01_23028</name>
</gene>
<dbReference type="InterPro" id="IPR036273">
    <property type="entry name" value="CRAL/TRIO_N_dom_sf"/>
</dbReference>
<evidence type="ECO:0000313" key="2">
    <source>
        <dbReference type="Proteomes" id="UP000037510"/>
    </source>
</evidence>
<dbReference type="SUPFAM" id="SSF46938">
    <property type="entry name" value="CRAL/TRIO N-terminal domain"/>
    <property type="match status" value="1"/>
</dbReference>
<comment type="caution">
    <text evidence="1">The sequence shown here is derived from an EMBL/GenBank/DDBJ whole genome shotgun (WGS) entry which is preliminary data.</text>
</comment>
<dbReference type="PANTHER" id="PTHR10174:SF216">
    <property type="entry name" value="CRAL-TRIO DOMAIN-CONTAINING PROTEIN-RELATED"/>
    <property type="match status" value="1"/>
</dbReference>
<organism evidence="1 2">
    <name type="scientific">Operophtera brumata</name>
    <name type="common">Winter moth</name>
    <name type="synonym">Phalaena brumata</name>
    <dbReference type="NCBI Taxonomy" id="104452"/>
    <lineage>
        <taxon>Eukaryota</taxon>
        <taxon>Metazoa</taxon>
        <taxon>Ecdysozoa</taxon>
        <taxon>Arthropoda</taxon>
        <taxon>Hexapoda</taxon>
        <taxon>Insecta</taxon>
        <taxon>Pterygota</taxon>
        <taxon>Neoptera</taxon>
        <taxon>Endopterygota</taxon>
        <taxon>Lepidoptera</taxon>
        <taxon>Glossata</taxon>
        <taxon>Ditrysia</taxon>
        <taxon>Geometroidea</taxon>
        <taxon>Geometridae</taxon>
        <taxon>Larentiinae</taxon>
        <taxon>Operophtera</taxon>
    </lineage>
</organism>
<keyword evidence="2" id="KW-1185">Reference proteome</keyword>
<dbReference type="PANTHER" id="PTHR10174">
    <property type="entry name" value="ALPHA-TOCOPHEROL TRANSFER PROTEIN-RELATED"/>
    <property type="match status" value="1"/>
</dbReference>